<name>W0F2B7_9BACT</name>
<protein>
    <submittedName>
        <fullName evidence="4">Polysaccharide deacetylase</fullName>
    </submittedName>
</protein>
<dbReference type="GO" id="GO:0046872">
    <property type="term" value="F:metal ion binding"/>
    <property type="evidence" value="ECO:0007669"/>
    <property type="project" value="UniProtKB-KW"/>
</dbReference>
<dbReference type="KEGG" id="nso:NIASO_11690"/>
<proteinExistence type="predicted"/>
<reference evidence="4 5" key="1">
    <citation type="submission" date="2013-12" db="EMBL/GenBank/DDBJ databases">
        <authorList>
            <consortium name="DOE Joint Genome Institute"/>
            <person name="Eisen J."/>
            <person name="Huntemann M."/>
            <person name="Han J."/>
            <person name="Chen A."/>
            <person name="Kyrpides N."/>
            <person name="Mavromatis K."/>
            <person name="Markowitz V."/>
            <person name="Palaniappan K."/>
            <person name="Ivanova N."/>
            <person name="Schaumberg A."/>
            <person name="Pati A."/>
            <person name="Liolios K."/>
            <person name="Nordberg H.P."/>
            <person name="Cantor M.N."/>
            <person name="Hua S.X."/>
            <person name="Woyke T."/>
        </authorList>
    </citation>
    <scope>NUCLEOTIDE SEQUENCE [LARGE SCALE GENOMIC DNA]</scope>
    <source>
        <strain evidence="5">DSM 19437</strain>
    </source>
</reference>
<dbReference type="HOGENOM" id="CLU_021264_0_3_10"/>
<sequence>MFLTFDDGPHPVATPFVLEQLKHYNARATFFCIGKNVQAEPALYQQLFEEGHRVGNHTHNHLNGWRTDTHIYLDNILQASNVINTDLFRPPYGRITRKQGYLLRQKHFRIIMWDVLSGDFDQSLAPEKCLANVVRKTTPGSIIVFHDSQKAFNNLQYVLPKALEQLSAAGFTFEAIA</sequence>
<dbReference type="EMBL" id="CP007035">
    <property type="protein sequence ID" value="AHF15639.1"/>
    <property type="molecule type" value="Genomic_DNA"/>
</dbReference>
<feature type="domain" description="NodB homology" evidence="3">
    <location>
        <begin position="1"/>
        <end position="174"/>
    </location>
</feature>
<accession>W0F2B7</accession>
<evidence type="ECO:0000256" key="2">
    <source>
        <dbReference type="ARBA" id="ARBA00022801"/>
    </source>
</evidence>
<evidence type="ECO:0000313" key="5">
    <source>
        <dbReference type="Proteomes" id="UP000003586"/>
    </source>
</evidence>
<keyword evidence="2" id="KW-0378">Hydrolase</keyword>
<dbReference type="GO" id="GO:0005975">
    <property type="term" value="P:carbohydrate metabolic process"/>
    <property type="evidence" value="ECO:0007669"/>
    <property type="project" value="InterPro"/>
</dbReference>
<organism evidence="4 5">
    <name type="scientific">Niabella soli DSM 19437</name>
    <dbReference type="NCBI Taxonomy" id="929713"/>
    <lineage>
        <taxon>Bacteria</taxon>
        <taxon>Pseudomonadati</taxon>
        <taxon>Bacteroidota</taxon>
        <taxon>Chitinophagia</taxon>
        <taxon>Chitinophagales</taxon>
        <taxon>Chitinophagaceae</taxon>
        <taxon>Niabella</taxon>
    </lineage>
</organism>
<dbReference type="GO" id="GO:0016020">
    <property type="term" value="C:membrane"/>
    <property type="evidence" value="ECO:0007669"/>
    <property type="project" value="TreeGrafter"/>
</dbReference>
<gene>
    <name evidence="4" type="ORF">NIASO_11690</name>
</gene>
<dbReference type="GO" id="GO:0016810">
    <property type="term" value="F:hydrolase activity, acting on carbon-nitrogen (but not peptide) bonds"/>
    <property type="evidence" value="ECO:0007669"/>
    <property type="project" value="InterPro"/>
</dbReference>
<dbReference type="PANTHER" id="PTHR10587:SF133">
    <property type="entry name" value="CHITIN DEACETYLASE 1-RELATED"/>
    <property type="match status" value="1"/>
</dbReference>
<dbReference type="PROSITE" id="PS51677">
    <property type="entry name" value="NODB"/>
    <property type="match status" value="1"/>
</dbReference>
<dbReference type="PANTHER" id="PTHR10587">
    <property type="entry name" value="GLYCOSYL TRANSFERASE-RELATED"/>
    <property type="match status" value="1"/>
</dbReference>
<dbReference type="InterPro" id="IPR011330">
    <property type="entry name" value="Glyco_hydro/deAcase_b/a-brl"/>
</dbReference>
<evidence type="ECO:0000256" key="1">
    <source>
        <dbReference type="ARBA" id="ARBA00022723"/>
    </source>
</evidence>
<dbReference type="Proteomes" id="UP000003586">
    <property type="component" value="Chromosome"/>
</dbReference>
<dbReference type="Pfam" id="PF01522">
    <property type="entry name" value="Polysacc_deac_1"/>
    <property type="match status" value="1"/>
</dbReference>
<dbReference type="InterPro" id="IPR002509">
    <property type="entry name" value="NODB_dom"/>
</dbReference>
<keyword evidence="5" id="KW-1185">Reference proteome</keyword>
<evidence type="ECO:0000259" key="3">
    <source>
        <dbReference type="PROSITE" id="PS51677"/>
    </source>
</evidence>
<dbReference type="Gene3D" id="3.20.20.370">
    <property type="entry name" value="Glycoside hydrolase/deacetylase"/>
    <property type="match status" value="1"/>
</dbReference>
<dbReference type="AlphaFoldDB" id="W0F2B7"/>
<dbReference type="InterPro" id="IPR050248">
    <property type="entry name" value="Polysacc_deacetylase_ArnD"/>
</dbReference>
<dbReference type="eggNOG" id="COG0726">
    <property type="taxonomic scope" value="Bacteria"/>
</dbReference>
<dbReference type="STRING" id="929713.NIASO_11690"/>
<keyword evidence="1" id="KW-0479">Metal-binding</keyword>
<dbReference type="SUPFAM" id="SSF88713">
    <property type="entry name" value="Glycoside hydrolase/deacetylase"/>
    <property type="match status" value="1"/>
</dbReference>
<evidence type="ECO:0000313" key="4">
    <source>
        <dbReference type="EMBL" id="AHF15639.1"/>
    </source>
</evidence>